<protein>
    <submittedName>
        <fullName evidence="2">Uncharacterized protein</fullName>
    </submittedName>
</protein>
<gene>
    <name evidence="2" type="ORF">FHS48_002437</name>
</gene>
<evidence type="ECO:0000256" key="1">
    <source>
        <dbReference type="SAM" id="MobiDB-lite"/>
    </source>
</evidence>
<dbReference type="Proteomes" id="UP000544872">
    <property type="component" value="Unassembled WGS sequence"/>
</dbReference>
<name>A0A7X0DP91_NOVIT</name>
<evidence type="ECO:0000313" key="2">
    <source>
        <dbReference type="EMBL" id="MBB6211007.1"/>
    </source>
</evidence>
<accession>A0A7X0DP91</accession>
<feature type="region of interest" description="Disordered" evidence="1">
    <location>
        <begin position="76"/>
        <end position="99"/>
    </location>
</feature>
<sequence>MMQKKILSDQPELARRISEMLARFPSRKAASRVAGKTQETITAWGKGEGLAQFLALAAVAAEVNISLDWLAFGGPVPDGQDNSPADTPDQQGPDSPPVRHTECVQLAEMAVRTTLDWLAANDIDLPGPMLARLISKSFRALMDAPSLYRMSVEDQQAVVIQMLNDGLDLLRPAGE</sequence>
<evidence type="ECO:0000313" key="3">
    <source>
        <dbReference type="Proteomes" id="UP000544872"/>
    </source>
</evidence>
<dbReference type="RefSeq" id="WP_184263814.1">
    <property type="nucleotide sequence ID" value="NZ_JACIIX010000008.1"/>
</dbReference>
<proteinExistence type="predicted"/>
<feature type="compositionally biased region" description="Polar residues" evidence="1">
    <location>
        <begin position="80"/>
        <end position="93"/>
    </location>
</feature>
<reference evidence="2 3" key="1">
    <citation type="submission" date="2020-08" db="EMBL/GenBank/DDBJ databases">
        <title>Genomic Encyclopedia of Type Strains, Phase IV (KMG-IV): sequencing the most valuable type-strain genomes for metagenomic binning, comparative biology and taxonomic classification.</title>
        <authorList>
            <person name="Goeker M."/>
        </authorList>
    </citation>
    <scope>NUCLEOTIDE SEQUENCE [LARGE SCALE GENOMIC DNA]</scope>
    <source>
        <strain evidence="2 3">DSM 11590</strain>
    </source>
</reference>
<comment type="caution">
    <text evidence="2">The sequence shown here is derived from an EMBL/GenBank/DDBJ whole genome shotgun (WGS) entry which is preliminary data.</text>
</comment>
<dbReference type="AlphaFoldDB" id="A0A7X0DP91"/>
<organism evidence="2 3">
    <name type="scientific">Novispirillum itersonii</name>
    <name type="common">Aquaspirillum itersonii</name>
    <dbReference type="NCBI Taxonomy" id="189"/>
    <lineage>
        <taxon>Bacteria</taxon>
        <taxon>Pseudomonadati</taxon>
        <taxon>Pseudomonadota</taxon>
        <taxon>Alphaproteobacteria</taxon>
        <taxon>Rhodospirillales</taxon>
        <taxon>Novispirillaceae</taxon>
        <taxon>Novispirillum</taxon>
    </lineage>
</organism>
<dbReference type="EMBL" id="JACIIX010000008">
    <property type="protein sequence ID" value="MBB6211007.1"/>
    <property type="molecule type" value="Genomic_DNA"/>
</dbReference>
<keyword evidence="3" id="KW-1185">Reference proteome</keyword>